<evidence type="ECO:0000256" key="3">
    <source>
        <dbReference type="ARBA" id="ARBA00022884"/>
    </source>
</evidence>
<evidence type="ECO:0000256" key="1">
    <source>
        <dbReference type="ARBA" id="ARBA00000073"/>
    </source>
</evidence>
<feature type="compositionally biased region" description="Low complexity" evidence="7">
    <location>
        <begin position="315"/>
        <end position="365"/>
    </location>
</feature>
<evidence type="ECO:0000259" key="8">
    <source>
        <dbReference type="SMART" id="SM00363"/>
    </source>
</evidence>
<dbReference type="InterPro" id="IPR042092">
    <property type="entry name" value="PsdUridine_s_RsuA/RluB/E/F_cat"/>
</dbReference>
<evidence type="ECO:0000313" key="10">
    <source>
        <dbReference type="Proteomes" id="UP000761264"/>
    </source>
</evidence>
<dbReference type="PROSITE" id="PS50889">
    <property type="entry name" value="S4"/>
    <property type="match status" value="1"/>
</dbReference>
<dbReference type="InterPro" id="IPR050343">
    <property type="entry name" value="RsuA_PseudoU_synthase"/>
</dbReference>
<dbReference type="Pfam" id="PF01479">
    <property type="entry name" value="S4"/>
    <property type="match status" value="1"/>
</dbReference>
<feature type="region of interest" description="Disordered" evidence="7">
    <location>
        <begin position="238"/>
        <end position="402"/>
    </location>
</feature>
<dbReference type="InterPro" id="IPR006145">
    <property type="entry name" value="PsdUridine_synth_RsuA/RluA"/>
</dbReference>
<dbReference type="SUPFAM" id="SSF55120">
    <property type="entry name" value="Pseudouridine synthase"/>
    <property type="match status" value="1"/>
</dbReference>
<proteinExistence type="inferred from homology"/>
<sequence length="402" mass="43075">MIEIQKGERIAKVIARAGLCSRRDAEAWITAGRVSLDGKVLTSPATLVTAESRIEVDGALLPEAEAPRLWRYHKPRGELTTARDPQGRATVFDHLPADVPRLQAVGRLDINSEGLLLMTNDGGLKRQLELPANGWLRRYRVRAHGRVTAARLAALAKGVTVEGIDYGPVEAQLDRQSGANAWLTIGLREGKNREVRKICAHLGLAVNRLIRVSYGPFALAKLPNRSLEEVPSKRLREALGLEDREKRKTRGKGFARAKPKPNRPGSRHGLKKPEKTEGAGGGKPGIGKSGANKSARGTRGAARTEQPRSATKTGAKPAARSAAARTKPAAARSAASKSKTAKPATARGGTAKKGTAKPKPGFAKPTPKKPAPKKSTSMKPAGKKPAAKKDNRKSHANRRRPS</sequence>
<comment type="similarity">
    <text evidence="2 6">Belongs to the pseudouridine synthase RsuA family.</text>
</comment>
<dbReference type="PROSITE" id="PS01149">
    <property type="entry name" value="PSI_RSU"/>
    <property type="match status" value="1"/>
</dbReference>
<protein>
    <recommendedName>
        <fullName evidence="6">Pseudouridine synthase</fullName>
        <ecNumber evidence="6">5.4.99.-</ecNumber>
    </recommendedName>
</protein>
<dbReference type="EC" id="5.4.99.-" evidence="6"/>
<dbReference type="GO" id="GO:0003723">
    <property type="term" value="F:RNA binding"/>
    <property type="evidence" value="ECO:0007669"/>
    <property type="project" value="UniProtKB-KW"/>
</dbReference>
<keyword evidence="10" id="KW-1185">Reference proteome</keyword>
<evidence type="ECO:0000256" key="4">
    <source>
        <dbReference type="ARBA" id="ARBA00023235"/>
    </source>
</evidence>
<feature type="compositionally biased region" description="Basic residues" evidence="7">
    <location>
        <begin position="247"/>
        <end position="270"/>
    </location>
</feature>
<dbReference type="InterPro" id="IPR000748">
    <property type="entry name" value="PsdUridine_synth_RsuA/RluB/E/F"/>
</dbReference>
<dbReference type="Gene3D" id="3.10.290.10">
    <property type="entry name" value="RNA-binding S4 domain"/>
    <property type="match status" value="1"/>
</dbReference>
<dbReference type="PANTHER" id="PTHR47683">
    <property type="entry name" value="PSEUDOURIDINE SYNTHASE FAMILY PROTEIN-RELATED"/>
    <property type="match status" value="1"/>
</dbReference>
<name>A0A967F195_9PROT</name>
<dbReference type="SMART" id="SM00363">
    <property type="entry name" value="S4"/>
    <property type="match status" value="1"/>
</dbReference>
<dbReference type="PANTHER" id="PTHR47683:SF3">
    <property type="entry name" value="RIBOSOMAL LARGE SUBUNIT PSEUDOURIDINE SYNTHASE B"/>
    <property type="match status" value="1"/>
</dbReference>
<dbReference type="NCBIfam" id="TIGR00093">
    <property type="entry name" value="pseudouridine synthase"/>
    <property type="match status" value="1"/>
</dbReference>
<accession>A0A967F195</accession>
<dbReference type="GO" id="GO:0000455">
    <property type="term" value="P:enzyme-directed rRNA pseudouridine synthesis"/>
    <property type="evidence" value="ECO:0007669"/>
    <property type="project" value="UniProtKB-ARBA"/>
</dbReference>
<reference evidence="9" key="1">
    <citation type="submission" date="2020-03" db="EMBL/GenBank/DDBJ databases">
        <title>Genome of Pelagibius litoralis DSM 21314T.</title>
        <authorList>
            <person name="Wang G."/>
        </authorList>
    </citation>
    <scope>NUCLEOTIDE SEQUENCE</scope>
    <source>
        <strain evidence="9">DSM 21314</strain>
    </source>
</reference>
<dbReference type="GO" id="GO:0120159">
    <property type="term" value="F:rRNA pseudouridine synthase activity"/>
    <property type="evidence" value="ECO:0007669"/>
    <property type="project" value="UniProtKB-ARBA"/>
</dbReference>
<organism evidence="9 10">
    <name type="scientific">Pelagibius litoralis</name>
    <dbReference type="NCBI Taxonomy" id="374515"/>
    <lineage>
        <taxon>Bacteria</taxon>
        <taxon>Pseudomonadati</taxon>
        <taxon>Pseudomonadota</taxon>
        <taxon>Alphaproteobacteria</taxon>
        <taxon>Rhodospirillales</taxon>
        <taxon>Rhodovibrionaceae</taxon>
        <taxon>Pelagibius</taxon>
    </lineage>
</organism>
<dbReference type="Pfam" id="PF00849">
    <property type="entry name" value="PseudoU_synth_2"/>
    <property type="match status" value="1"/>
</dbReference>
<dbReference type="SUPFAM" id="SSF55174">
    <property type="entry name" value="Alpha-L RNA-binding motif"/>
    <property type="match status" value="1"/>
</dbReference>
<evidence type="ECO:0000256" key="5">
    <source>
        <dbReference type="PROSITE-ProRule" id="PRU00182"/>
    </source>
</evidence>
<dbReference type="InterPro" id="IPR002942">
    <property type="entry name" value="S4_RNA-bd"/>
</dbReference>
<feature type="domain" description="RNA-binding S4" evidence="8">
    <location>
        <begin position="8"/>
        <end position="65"/>
    </location>
</feature>
<evidence type="ECO:0000256" key="2">
    <source>
        <dbReference type="ARBA" id="ARBA00008348"/>
    </source>
</evidence>
<dbReference type="CDD" id="cd00165">
    <property type="entry name" value="S4"/>
    <property type="match status" value="1"/>
</dbReference>
<dbReference type="RefSeq" id="WP_167228525.1">
    <property type="nucleotide sequence ID" value="NZ_JAAQPH010000019.1"/>
</dbReference>
<feature type="compositionally biased region" description="Gly residues" evidence="7">
    <location>
        <begin position="278"/>
        <end position="288"/>
    </location>
</feature>
<dbReference type="FunFam" id="3.10.290.10:FF:000003">
    <property type="entry name" value="Pseudouridine synthase"/>
    <property type="match status" value="1"/>
</dbReference>
<evidence type="ECO:0000256" key="7">
    <source>
        <dbReference type="SAM" id="MobiDB-lite"/>
    </source>
</evidence>
<feature type="compositionally biased region" description="Basic residues" evidence="7">
    <location>
        <begin position="381"/>
        <end position="402"/>
    </location>
</feature>
<dbReference type="InterPro" id="IPR020103">
    <property type="entry name" value="PsdUridine_synth_cat_dom_sf"/>
</dbReference>
<dbReference type="InterPro" id="IPR036986">
    <property type="entry name" value="S4_RNA-bd_sf"/>
</dbReference>
<dbReference type="AlphaFoldDB" id="A0A967F195"/>
<evidence type="ECO:0000313" key="9">
    <source>
        <dbReference type="EMBL" id="NIA71179.1"/>
    </source>
</evidence>
<dbReference type="InterPro" id="IPR020094">
    <property type="entry name" value="TruA/RsuA/RluB/E/F_N"/>
</dbReference>
<comment type="caution">
    <text evidence="9">The sequence shown here is derived from an EMBL/GenBank/DDBJ whole genome shotgun (WGS) entry which is preliminary data.</text>
</comment>
<comment type="catalytic activity">
    <reaction evidence="1">
        <text>a uridine in RNA = a pseudouridine in RNA</text>
        <dbReference type="Rhea" id="RHEA:48348"/>
        <dbReference type="Rhea" id="RHEA-COMP:12068"/>
        <dbReference type="Rhea" id="RHEA-COMP:12069"/>
        <dbReference type="ChEBI" id="CHEBI:65314"/>
        <dbReference type="ChEBI" id="CHEBI:65315"/>
    </reaction>
</comment>
<dbReference type="Proteomes" id="UP000761264">
    <property type="component" value="Unassembled WGS sequence"/>
</dbReference>
<keyword evidence="3 5" id="KW-0694">RNA-binding</keyword>
<dbReference type="Gene3D" id="3.30.70.580">
    <property type="entry name" value="Pseudouridine synthase I, catalytic domain, N-terminal subdomain"/>
    <property type="match status" value="1"/>
</dbReference>
<dbReference type="Gene3D" id="3.30.70.1560">
    <property type="entry name" value="Alpha-L RNA-binding motif"/>
    <property type="match status" value="1"/>
</dbReference>
<keyword evidence="4 6" id="KW-0413">Isomerase</keyword>
<evidence type="ECO:0000256" key="6">
    <source>
        <dbReference type="RuleBase" id="RU003887"/>
    </source>
</evidence>
<dbReference type="EMBL" id="JAAQPH010000019">
    <property type="protein sequence ID" value="NIA71179.1"/>
    <property type="molecule type" value="Genomic_DNA"/>
</dbReference>
<gene>
    <name evidence="9" type="ORF">HBA54_21500</name>
</gene>
<dbReference type="InterPro" id="IPR018496">
    <property type="entry name" value="PsdUridine_synth_RsuA/RluB_CS"/>
</dbReference>